<sequence length="197" mass="21851">MEERTDSPMAVRVEEHSQYVILTYFQGDINSMVDAHFSRALNKVCQAKNPKAKAKKIRKSLKLEETSSCQGSAVNSYRDPQLLPPGGRLLTFSPSDVAPSPWHSLSPRAVEGPGFPSLACPLPPDGLSLTGQQYATSLLNLLHTDQGEMGPSMASSSKPEMLPSWTVPRDFRESADSLNAVGFEHERRLDKKDLYWY</sequence>
<evidence type="ECO:0008006" key="8">
    <source>
        <dbReference type="Google" id="ProtNLM"/>
    </source>
</evidence>
<gene>
    <name evidence="6" type="ORF">Q5P01_008781</name>
</gene>
<reference evidence="6" key="1">
    <citation type="submission" date="2023-07" db="EMBL/GenBank/DDBJ databases">
        <title>Chromosome-level Genome Assembly of Striped Snakehead (Channa striata).</title>
        <authorList>
            <person name="Liu H."/>
        </authorList>
    </citation>
    <scope>NUCLEOTIDE SEQUENCE</scope>
    <source>
        <strain evidence="6">Gz</strain>
        <tissue evidence="6">Muscle</tissue>
    </source>
</reference>
<comment type="subcellular location">
    <subcellularLocation>
        <location evidence="1">Nucleus</location>
    </subcellularLocation>
</comment>
<keyword evidence="4" id="KW-0539">Nucleus</keyword>
<dbReference type="EMBL" id="JAUPFM010000006">
    <property type="protein sequence ID" value="KAK2848947.1"/>
    <property type="molecule type" value="Genomic_DNA"/>
</dbReference>
<keyword evidence="2" id="KW-0805">Transcription regulation</keyword>
<name>A0AA88N072_CHASR</name>
<comment type="caution">
    <text evidence="6">The sequence shown here is derived from an EMBL/GenBank/DDBJ whole genome shotgun (WGS) entry which is preliminary data.</text>
</comment>
<evidence type="ECO:0000256" key="2">
    <source>
        <dbReference type="ARBA" id="ARBA00023015"/>
    </source>
</evidence>
<evidence type="ECO:0000256" key="4">
    <source>
        <dbReference type="ARBA" id="ARBA00023242"/>
    </source>
</evidence>
<evidence type="ECO:0000313" key="6">
    <source>
        <dbReference type="EMBL" id="KAK2848947.1"/>
    </source>
</evidence>
<keyword evidence="7" id="KW-1185">Reference proteome</keyword>
<accession>A0AA88N072</accession>
<organism evidence="6 7">
    <name type="scientific">Channa striata</name>
    <name type="common">Snakehead murrel</name>
    <name type="synonym">Ophicephalus striatus</name>
    <dbReference type="NCBI Taxonomy" id="64152"/>
    <lineage>
        <taxon>Eukaryota</taxon>
        <taxon>Metazoa</taxon>
        <taxon>Chordata</taxon>
        <taxon>Craniata</taxon>
        <taxon>Vertebrata</taxon>
        <taxon>Euteleostomi</taxon>
        <taxon>Actinopterygii</taxon>
        <taxon>Neopterygii</taxon>
        <taxon>Teleostei</taxon>
        <taxon>Neoteleostei</taxon>
        <taxon>Acanthomorphata</taxon>
        <taxon>Anabantaria</taxon>
        <taxon>Anabantiformes</taxon>
        <taxon>Channoidei</taxon>
        <taxon>Channidae</taxon>
        <taxon>Channa</taxon>
    </lineage>
</organism>
<comment type="similarity">
    <text evidence="5">Belongs to the vestigial family.</text>
</comment>
<protein>
    <recommendedName>
        <fullName evidence="8">Transcription cofactor vestigial-like protein 1</fullName>
    </recommendedName>
</protein>
<evidence type="ECO:0000256" key="1">
    <source>
        <dbReference type="ARBA" id="ARBA00004123"/>
    </source>
</evidence>
<dbReference type="GO" id="GO:0005634">
    <property type="term" value="C:nucleus"/>
    <property type="evidence" value="ECO:0007669"/>
    <property type="project" value="UniProtKB-SubCell"/>
</dbReference>
<dbReference type="AlphaFoldDB" id="A0AA88N072"/>
<evidence type="ECO:0000313" key="7">
    <source>
        <dbReference type="Proteomes" id="UP001187415"/>
    </source>
</evidence>
<dbReference type="PANTHER" id="PTHR15950">
    <property type="entry name" value="TRANSCRIPTION COFACTOR VESTIGIAL-LIKE PROTEIN"/>
    <property type="match status" value="1"/>
</dbReference>
<dbReference type="InterPro" id="IPR011520">
    <property type="entry name" value="Vg_fam"/>
</dbReference>
<dbReference type="Pfam" id="PF07545">
    <property type="entry name" value="Vg_Tdu"/>
    <property type="match status" value="1"/>
</dbReference>
<dbReference type="PANTHER" id="PTHR15950:SF17">
    <property type="entry name" value="TRANSCRIPTION COFACTOR VESTIGIAL-LIKE PROTEIN 2"/>
    <property type="match status" value="1"/>
</dbReference>
<keyword evidence="3" id="KW-0804">Transcription</keyword>
<evidence type="ECO:0000256" key="3">
    <source>
        <dbReference type="ARBA" id="ARBA00023163"/>
    </source>
</evidence>
<dbReference type="GO" id="GO:0006355">
    <property type="term" value="P:regulation of DNA-templated transcription"/>
    <property type="evidence" value="ECO:0007669"/>
    <property type="project" value="InterPro"/>
</dbReference>
<proteinExistence type="inferred from homology"/>
<dbReference type="Proteomes" id="UP001187415">
    <property type="component" value="Unassembled WGS sequence"/>
</dbReference>
<evidence type="ECO:0000256" key="5">
    <source>
        <dbReference type="ARBA" id="ARBA00025784"/>
    </source>
</evidence>